<keyword evidence="5" id="KW-1185">Reference proteome</keyword>
<feature type="chain" id="PRO_5045088143" description="Outer membrane protein beta-barrel domain-containing protein" evidence="2">
    <location>
        <begin position="22"/>
        <end position="203"/>
    </location>
</feature>
<protein>
    <recommendedName>
        <fullName evidence="3">Outer membrane protein beta-barrel domain-containing protein</fullName>
    </recommendedName>
</protein>
<name>A0ABR4WG31_9GAMM</name>
<evidence type="ECO:0000256" key="1">
    <source>
        <dbReference type="ARBA" id="ARBA00022729"/>
    </source>
</evidence>
<dbReference type="RefSeq" id="WP_035245306.1">
    <property type="nucleotide sequence ID" value="NZ_ARXU01000002.1"/>
</dbReference>
<evidence type="ECO:0000313" key="4">
    <source>
        <dbReference type="EMBL" id="KGD62523.1"/>
    </source>
</evidence>
<organism evidence="4 5">
    <name type="scientific">Alcanivorax jadensis T9</name>
    <dbReference type="NCBI Taxonomy" id="1177181"/>
    <lineage>
        <taxon>Bacteria</taxon>
        <taxon>Pseudomonadati</taxon>
        <taxon>Pseudomonadota</taxon>
        <taxon>Gammaproteobacteria</taxon>
        <taxon>Oceanospirillales</taxon>
        <taxon>Alcanivoracaceae</taxon>
        <taxon>Alcanivorax</taxon>
    </lineage>
</organism>
<dbReference type="Proteomes" id="UP000029443">
    <property type="component" value="Unassembled WGS sequence"/>
</dbReference>
<keyword evidence="1 2" id="KW-0732">Signal</keyword>
<feature type="signal peptide" evidence="2">
    <location>
        <begin position="1"/>
        <end position="21"/>
    </location>
</feature>
<dbReference type="InterPro" id="IPR027385">
    <property type="entry name" value="Beta-barrel_OMP"/>
</dbReference>
<proteinExistence type="predicted"/>
<dbReference type="Pfam" id="PF13505">
    <property type="entry name" value="OMP_b-brl"/>
    <property type="match status" value="1"/>
</dbReference>
<sequence length="203" mass="22280">MFKKTLLVSGIALAVAAPAMAEQRTSMVRDNGFSYTYGQLAYDRWDLDNDVDVDALTAEGSFALDEHIFLRGSLGFFDGDYDFGPFRDGDVDGTRLSAGAGFHTPLQRGLDFVTTADIIYDDRDFDPGNSDDEIGFELRGGLRHATTEQLELSGGLTYMDLYDDDLGVYGQGLFKLTPVVDLGARVVVGGDRDTYGVFGRYNF</sequence>
<evidence type="ECO:0000256" key="2">
    <source>
        <dbReference type="SAM" id="SignalP"/>
    </source>
</evidence>
<feature type="domain" description="Outer membrane protein beta-barrel" evidence="3">
    <location>
        <begin position="12"/>
        <end position="165"/>
    </location>
</feature>
<gene>
    <name evidence="4" type="ORF">T9A_00814</name>
</gene>
<dbReference type="EMBL" id="ARXU01000002">
    <property type="protein sequence ID" value="KGD62523.1"/>
    <property type="molecule type" value="Genomic_DNA"/>
</dbReference>
<evidence type="ECO:0000259" key="3">
    <source>
        <dbReference type="Pfam" id="PF13505"/>
    </source>
</evidence>
<accession>A0ABR4WG31</accession>
<evidence type="ECO:0000313" key="5">
    <source>
        <dbReference type="Proteomes" id="UP000029443"/>
    </source>
</evidence>
<comment type="caution">
    <text evidence="4">The sequence shown here is derived from an EMBL/GenBank/DDBJ whole genome shotgun (WGS) entry which is preliminary data.</text>
</comment>
<reference evidence="4 5" key="1">
    <citation type="submission" date="2012-09" db="EMBL/GenBank/DDBJ databases">
        <title>Genome Sequence of alkane-degrading Bacterium Alcanivorax jadensis T9.</title>
        <authorList>
            <person name="Lai Q."/>
            <person name="Shao Z."/>
        </authorList>
    </citation>
    <scope>NUCLEOTIDE SEQUENCE [LARGE SCALE GENOMIC DNA]</scope>
    <source>
        <strain evidence="4 5">T9</strain>
    </source>
</reference>